<name>A0AAE3QPW2_9BACT</name>
<evidence type="ECO:0000313" key="2">
    <source>
        <dbReference type="Proteomes" id="UP001241110"/>
    </source>
</evidence>
<proteinExistence type="predicted"/>
<dbReference type="PROSITE" id="PS51257">
    <property type="entry name" value="PROKAR_LIPOPROTEIN"/>
    <property type="match status" value="1"/>
</dbReference>
<dbReference type="AlphaFoldDB" id="A0AAE3QPW2"/>
<evidence type="ECO:0008006" key="3">
    <source>
        <dbReference type="Google" id="ProtNLM"/>
    </source>
</evidence>
<dbReference type="EMBL" id="JASJOS010000010">
    <property type="protein sequence ID" value="MDJ1483297.1"/>
    <property type="molecule type" value="Genomic_DNA"/>
</dbReference>
<gene>
    <name evidence="1" type="ORF">QNI16_22555</name>
</gene>
<sequence length="167" mass="19073">MAKCMVAIFIGFILLIVGCQQETKDTNAAKTNVQTTLDTTKAKLAKLINLSVFKPVHVKYQYTFIDNSGQNERLSVPGPSDNYLQAVLYFDTVTFDSLQKRYHTIEYTSPGYGYQEFDFDWLDATAKEELHKSDTSYHGHRDYFFGLGPTGKLWFLNNKVLLMKSSN</sequence>
<dbReference type="Proteomes" id="UP001241110">
    <property type="component" value="Unassembled WGS sequence"/>
</dbReference>
<accession>A0AAE3QPW2</accession>
<protein>
    <recommendedName>
        <fullName evidence="3">Lipoprotein</fullName>
    </recommendedName>
</protein>
<dbReference type="RefSeq" id="WP_313982999.1">
    <property type="nucleotide sequence ID" value="NZ_JASJOS010000010.1"/>
</dbReference>
<comment type="caution">
    <text evidence="1">The sequence shown here is derived from an EMBL/GenBank/DDBJ whole genome shotgun (WGS) entry which is preliminary data.</text>
</comment>
<evidence type="ECO:0000313" key="1">
    <source>
        <dbReference type="EMBL" id="MDJ1483297.1"/>
    </source>
</evidence>
<reference evidence="1" key="1">
    <citation type="submission" date="2023-05" db="EMBL/GenBank/DDBJ databases">
        <authorList>
            <person name="Zhang X."/>
        </authorList>
    </citation>
    <scope>NUCLEOTIDE SEQUENCE</scope>
    <source>
        <strain evidence="1">YF14B1</strain>
    </source>
</reference>
<organism evidence="1 2">
    <name type="scientific">Xanthocytophaga flava</name>
    <dbReference type="NCBI Taxonomy" id="3048013"/>
    <lineage>
        <taxon>Bacteria</taxon>
        <taxon>Pseudomonadati</taxon>
        <taxon>Bacteroidota</taxon>
        <taxon>Cytophagia</taxon>
        <taxon>Cytophagales</taxon>
        <taxon>Rhodocytophagaceae</taxon>
        <taxon>Xanthocytophaga</taxon>
    </lineage>
</organism>